<evidence type="ECO:0000313" key="2">
    <source>
        <dbReference type="Proteomes" id="UP001586593"/>
    </source>
</evidence>
<sequence length="134" mass="14636">MSRMSRTWAPRSATSPWLMQTASIQSTRARSGCRRCCSASKRFLVAGMALPSQEMESGFVGSPQVYERASRRLALLGEFLIAMELVVGVKGFQLHAPVSSQPLNNVIGSASPSLSQIMSLPRQQGIDHLVSYFC</sequence>
<gene>
    <name evidence="1" type="ORF">VTK73DRAFT_273</name>
</gene>
<keyword evidence="2" id="KW-1185">Reference proteome</keyword>
<name>A0ABR3VW31_9PEZI</name>
<comment type="caution">
    <text evidence="1">The sequence shown here is derived from an EMBL/GenBank/DDBJ whole genome shotgun (WGS) entry which is preliminary data.</text>
</comment>
<reference evidence="1 2" key="1">
    <citation type="journal article" date="2024" name="Commun. Biol.">
        <title>Comparative genomic analysis of thermophilic fungi reveals convergent evolutionary adaptations and gene losses.</title>
        <authorList>
            <person name="Steindorff A.S."/>
            <person name="Aguilar-Pontes M.V."/>
            <person name="Robinson A.J."/>
            <person name="Andreopoulos B."/>
            <person name="LaButti K."/>
            <person name="Kuo A."/>
            <person name="Mondo S."/>
            <person name="Riley R."/>
            <person name="Otillar R."/>
            <person name="Haridas S."/>
            <person name="Lipzen A."/>
            <person name="Grimwood J."/>
            <person name="Schmutz J."/>
            <person name="Clum A."/>
            <person name="Reid I.D."/>
            <person name="Moisan M.C."/>
            <person name="Butler G."/>
            <person name="Nguyen T.T.M."/>
            <person name="Dewar K."/>
            <person name="Conant G."/>
            <person name="Drula E."/>
            <person name="Henrissat B."/>
            <person name="Hansel C."/>
            <person name="Singer S."/>
            <person name="Hutchinson M.I."/>
            <person name="de Vries R.P."/>
            <person name="Natvig D.O."/>
            <person name="Powell A.J."/>
            <person name="Tsang A."/>
            <person name="Grigoriev I.V."/>
        </authorList>
    </citation>
    <scope>NUCLEOTIDE SEQUENCE [LARGE SCALE GENOMIC DNA]</scope>
    <source>
        <strain evidence="1 2">ATCC 24622</strain>
    </source>
</reference>
<proteinExistence type="predicted"/>
<evidence type="ECO:0000313" key="1">
    <source>
        <dbReference type="EMBL" id="KAL1846510.1"/>
    </source>
</evidence>
<dbReference type="EMBL" id="JAZHXJ010001029">
    <property type="protein sequence ID" value="KAL1846510.1"/>
    <property type="molecule type" value="Genomic_DNA"/>
</dbReference>
<dbReference type="Proteomes" id="UP001586593">
    <property type="component" value="Unassembled WGS sequence"/>
</dbReference>
<protein>
    <submittedName>
        <fullName evidence="1">Uncharacterized protein</fullName>
    </submittedName>
</protein>
<organism evidence="1 2">
    <name type="scientific">Phialemonium thermophilum</name>
    <dbReference type="NCBI Taxonomy" id="223376"/>
    <lineage>
        <taxon>Eukaryota</taxon>
        <taxon>Fungi</taxon>
        <taxon>Dikarya</taxon>
        <taxon>Ascomycota</taxon>
        <taxon>Pezizomycotina</taxon>
        <taxon>Sordariomycetes</taxon>
        <taxon>Sordariomycetidae</taxon>
        <taxon>Cephalothecales</taxon>
        <taxon>Cephalothecaceae</taxon>
        <taxon>Phialemonium</taxon>
    </lineage>
</organism>
<accession>A0ABR3VW31</accession>